<organism evidence="1 2">
    <name type="scientific">Hoeflea poritis</name>
    <dbReference type="NCBI Taxonomy" id="2993659"/>
    <lineage>
        <taxon>Bacteria</taxon>
        <taxon>Pseudomonadati</taxon>
        <taxon>Pseudomonadota</taxon>
        <taxon>Alphaproteobacteria</taxon>
        <taxon>Hyphomicrobiales</taxon>
        <taxon>Rhizobiaceae</taxon>
        <taxon>Hoeflea</taxon>
    </lineage>
</organism>
<proteinExistence type="predicted"/>
<dbReference type="InterPro" id="IPR032710">
    <property type="entry name" value="NTF2-like_dom_sf"/>
</dbReference>
<dbReference type="SUPFAM" id="SSF54427">
    <property type="entry name" value="NTF2-like"/>
    <property type="match status" value="1"/>
</dbReference>
<dbReference type="InterPro" id="IPR009959">
    <property type="entry name" value="Cyclase_SnoaL-like"/>
</dbReference>
<protein>
    <submittedName>
        <fullName evidence="1">Ester cyclase</fullName>
    </submittedName>
</protein>
<gene>
    <name evidence="1" type="ORF">OOZ53_02045</name>
</gene>
<name>A0ABT4VHC5_9HYPH</name>
<evidence type="ECO:0000313" key="1">
    <source>
        <dbReference type="EMBL" id="MDA4844106.1"/>
    </source>
</evidence>
<accession>A0ABT4VHC5</accession>
<reference evidence="1" key="1">
    <citation type="submission" date="2022-11" db="EMBL/GenBank/DDBJ databases">
        <title>Hoeflea poritis sp. nov., isolated from scleractinian coral Porites lutea.</title>
        <authorList>
            <person name="Zhang G."/>
            <person name="Wei Q."/>
            <person name="Cai L."/>
        </authorList>
    </citation>
    <scope>NUCLEOTIDE SEQUENCE</scope>
    <source>
        <strain evidence="1">E7-10</strain>
    </source>
</reference>
<dbReference type="RefSeq" id="WP_271087629.1">
    <property type="nucleotide sequence ID" value="NZ_JAPJZH010000001.1"/>
</dbReference>
<dbReference type="Proteomes" id="UP001148313">
    <property type="component" value="Unassembled WGS sequence"/>
</dbReference>
<dbReference type="PANTHER" id="PTHR38436:SF1">
    <property type="entry name" value="ESTER CYCLASE"/>
    <property type="match status" value="1"/>
</dbReference>
<dbReference type="PANTHER" id="PTHR38436">
    <property type="entry name" value="POLYKETIDE CYCLASE SNOAL-LIKE DOMAIN"/>
    <property type="match status" value="1"/>
</dbReference>
<comment type="caution">
    <text evidence="1">The sequence shown here is derived from an EMBL/GenBank/DDBJ whole genome shotgun (WGS) entry which is preliminary data.</text>
</comment>
<dbReference type="EMBL" id="JAPJZH010000001">
    <property type="protein sequence ID" value="MDA4844106.1"/>
    <property type="molecule type" value="Genomic_DNA"/>
</dbReference>
<evidence type="ECO:0000313" key="2">
    <source>
        <dbReference type="Proteomes" id="UP001148313"/>
    </source>
</evidence>
<dbReference type="Gene3D" id="3.10.450.50">
    <property type="match status" value="1"/>
</dbReference>
<sequence>MTDENKELARRALEFWSSDNNDDTAQVFSERYVNHQEPSIEGNVKDLDLDGWKALVAGYHAAFSESRVRIIMQIAEDDLVATRWEFTARHTGDYVGHPPTGKTAVWTGVEIDRMAGGKIIESWVDWDKYRLLETLGLLQ</sequence>
<keyword evidence="2" id="KW-1185">Reference proteome</keyword>
<dbReference type="Pfam" id="PF07366">
    <property type="entry name" value="SnoaL"/>
    <property type="match status" value="1"/>
</dbReference>